<evidence type="ECO:0000256" key="1">
    <source>
        <dbReference type="ARBA" id="ARBA00022801"/>
    </source>
</evidence>
<dbReference type="Proteomes" id="UP000076842">
    <property type="component" value="Unassembled WGS sequence"/>
</dbReference>
<evidence type="ECO:0000313" key="4">
    <source>
        <dbReference type="EMBL" id="KZT60553.1"/>
    </source>
</evidence>
<dbReference type="GO" id="GO:0008081">
    <property type="term" value="F:phosphoric diester hydrolase activity"/>
    <property type="evidence" value="ECO:0007669"/>
    <property type="project" value="TreeGrafter"/>
</dbReference>
<sequence length="371" mass="42149">MEWLERELERFRSDGWRVYITGHVPPSNRNYYAGCYRKYGELALRFQDIILGHLYGHMNMDHYFWISLDEVIAASKPKSSKFRAADIGIRGAHDFDHQDLLKDFSGLPKPSKVDYADYAVVNVPASVVPTYFPGIRVYTYNDSGIYPPPPIEPEEASDLNDQDKKKNKKKKDKSANPCKGKKKNSKRCVGGKPRHTNPAAAALQNGPFTLTGYAQYFLPGLEGADEDSPPAWELEYVTYDWKTWNSSQEQGRDLLPRDFVPPELGGHMHHPSLMEVDASDSSLDVDSDADSDSDSETPDADSEIDKKTGKKGKKGKKKKKKDKQPPRNLVPYEMPDLTIPSWIRLARRLTGEKAVWREFKRNMYVGTGEEE</sequence>
<dbReference type="GO" id="GO:0000298">
    <property type="term" value="F:endopolyphosphatase activity"/>
    <property type="evidence" value="ECO:0007669"/>
    <property type="project" value="TreeGrafter"/>
</dbReference>
<feature type="region of interest" description="Disordered" evidence="3">
    <location>
        <begin position="146"/>
        <end position="200"/>
    </location>
</feature>
<protein>
    <recommendedName>
        <fullName evidence="6">Calcineurin-like phosphoesterase domain-containing protein</fullName>
    </recommendedName>
</protein>
<dbReference type="InterPro" id="IPR029052">
    <property type="entry name" value="Metallo-depent_PP-like"/>
</dbReference>
<gene>
    <name evidence="4" type="ORF">CALCODRAFT_492344</name>
</gene>
<dbReference type="InParanoid" id="A0A165IGQ9"/>
<organism evidence="4 5">
    <name type="scientific">Calocera cornea HHB12733</name>
    <dbReference type="NCBI Taxonomy" id="1353952"/>
    <lineage>
        <taxon>Eukaryota</taxon>
        <taxon>Fungi</taxon>
        <taxon>Dikarya</taxon>
        <taxon>Basidiomycota</taxon>
        <taxon>Agaricomycotina</taxon>
        <taxon>Dacrymycetes</taxon>
        <taxon>Dacrymycetales</taxon>
        <taxon>Dacrymycetaceae</taxon>
        <taxon>Calocera</taxon>
    </lineage>
</organism>
<keyword evidence="1" id="KW-0378">Hydrolase</keyword>
<accession>A0A165IGQ9</accession>
<evidence type="ECO:0000313" key="5">
    <source>
        <dbReference type="Proteomes" id="UP000076842"/>
    </source>
</evidence>
<dbReference type="OrthoDB" id="348678at2759"/>
<keyword evidence="2" id="KW-0325">Glycoprotein</keyword>
<dbReference type="GO" id="GO:0004309">
    <property type="term" value="F:exopolyphosphatase activity"/>
    <property type="evidence" value="ECO:0007669"/>
    <property type="project" value="TreeGrafter"/>
</dbReference>
<dbReference type="GO" id="GO:0005615">
    <property type="term" value="C:extracellular space"/>
    <property type="evidence" value="ECO:0007669"/>
    <property type="project" value="TreeGrafter"/>
</dbReference>
<dbReference type="EMBL" id="KV423930">
    <property type="protein sequence ID" value="KZT60553.1"/>
    <property type="molecule type" value="Genomic_DNA"/>
</dbReference>
<reference evidence="4 5" key="1">
    <citation type="journal article" date="2016" name="Mol. Biol. Evol.">
        <title>Comparative Genomics of Early-Diverging Mushroom-Forming Fungi Provides Insights into the Origins of Lignocellulose Decay Capabilities.</title>
        <authorList>
            <person name="Nagy L.G."/>
            <person name="Riley R."/>
            <person name="Tritt A."/>
            <person name="Adam C."/>
            <person name="Daum C."/>
            <person name="Floudas D."/>
            <person name="Sun H."/>
            <person name="Yadav J.S."/>
            <person name="Pangilinan J."/>
            <person name="Larsson K.H."/>
            <person name="Matsuura K."/>
            <person name="Barry K."/>
            <person name="Labutti K."/>
            <person name="Kuo R."/>
            <person name="Ohm R.A."/>
            <person name="Bhattacharya S.S."/>
            <person name="Shirouzu T."/>
            <person name="Yoshinaga Y."/>
            <person name="Martin F.M."/>
            <person name="Grigoriev I.V."/>
            <person name="Hibbett D.S."/>
        </authorList>
    </citation>
    <scope>NUCLEOTIDE SEQUENCE [LARGE SCALE GENOMIC DNA]</scope>
    <source>
        <strain evidence="4 5">HHB12733</strain>
    </source>
</reference>
<dbReference type="AlphaFoldDB" id="A0A165IGQ9"/>
<feature type="region of interest" description="Disordered" evidence="3">
    <location>
        <begin position="250"/>
        <end position="334"/>
    </location>
</feature>
<evidence type="ECO:0000256" key="3">
    <source>
        <dbReference type="SAM" id="MobiDB-lite"/>
    </source>
</evidence>
<evidence type="ECO:0008006" key="6">
    <source>
        <dbReference type="Google" id="ProtNLM"/>
    </source>
</evidence>
<dbReference type="STRING" id="1353952.A0A165IGQ9"/>
<evidence type="ECO:0000256" key="2">
    <source>
        <dbReference type="ARBA" id="ARBA00023180"/>
    </source>
</evidence>
<keyword evidence="5" id="KW-1185">Reference proteome</keyword>
<feature type="compositionally biased region" description="Basic residues" evidence="3">
    <location>
        <begin position="308"/>
        <end position="322"/>
    </location>
</feature>
<dbReference type="GO" id="GO:0006798">
    <property type="term" value="P:polyphosphate catabolic process"/>
    <property type="evidence" value="ECO:0007669"/>
    <property type="project" value="TreeGrafter"/>
</dbReference>
<dbReference type="SUPFAM" id="SSF56300">
    <property type="entry name" value="Metallo-dependent phosphatases"/>
    <property type="match status" value="1"/>
</dbReference>
<feature type="compositionally biased region" description="Acidic residues" evidence="3">
    <location>
        <begin position="283"/>
        <end position="302"/>
    </location>
</feature>
<dbReference type="PANTHER" id="PTHR10340:SF55">
    <property type="entry name" value="ENDOPOLYPHOSPHATASE"/>
    <property type="match status" value="1"/>
</dbReference>
<proteinExistence type="predicted"/>
<dbReference type="PANTHER" id="PTHR10340">
    <property type="entry name" value="SPHINGOMYELIN PHOSPHODIESTERASE"/>
    <property type="match status" value="1"/>
</dbReference>
<dbReference type="GO" id="GO:0000324">
    <property type="term" value="C:fungal-type vacuole"/>
    <property type="evidence" value="ECO:0007669"/>
    <property type="project" value="TreeGrafter"/>
</dbReference>
<name>A0A165IGQ9_9BASI</name>